<accession>A0A9R1V8Q1</accession>
<organism evidence="1 2">
    <name type="scientific">Lactuca sativa</name>
    <name type="common">Garden lettuce</name>
    <dbReference type="NCBI Taxonomy" id="4236"/>
    <lineage>
        <taxon>Eukaryota</taxon>
        <taxon>Viridiplantae</taxon>
        <taxon>Streptophyta</taxon>
        <taxon>Embryophyta</taxon>
        <taxon>Tracheophyta</taxon>
        <taxon>Spermatophyta</taxon>
        <taxon>Magnoliopsida</taxon>
        <taxon>eudicotyledons</taxon>
        <taxon>Gunneridae</taxon>
        <taxon>Pentapetalae</taxon>
        <taxon>asterids</taxon>
        <taxon>campanulids</taxon>
        <taxon>Asterales</taxon>
        <taxon>Asteraceae</taxon>
        <taxon>Cichorioideae</taxon>
        <taxon>Cichorieae</taxon>
        <taxon>Lactucinae</taxon>
        <taxon>Lactuca</taxon>
    </lineage>
</organism>
<evidence type="ECO:0008006" key="3">
    <source>
        <dbReference type="Google" id="ProtNLM"/>
    </source>
</evidence>
<reference evidence="1 2" key="1">
    <citation type="journal article" date="2017" name="Nat. Commun.">
        <title>Genome assembly with in vitro proximity ligation data and whole-genome triplication in lettuce.</title>
        <authorList>
            <person name="Reyes-Chin-Wo S."/>
            <person name="Wang Z."/>
            <person name="Yang X."/>
            <person name="Kozik A."/>
            <person name="Arikit S."/>
            <person name="Song C."/>
            <person name="Xia L."/>
            <person name="Froenicke L."/>
            <person name="Lavelle D.O."/>
            <person name="Truco M.J."/>
            <person name="Xia R."/>
            <person name="Zhu S."/>
            <person name="Xu C."/>
            <person name="Xu H."/>
            <person name="Xu X."/>
            <person name="Cox K."/>
            <person name="Korf I."/>
            <person name="Meyers B.C."/>
            <person name="Michelmore R.W."/>
        </authorList>
    </citation>
    <scope>NUCLEOTIDE SEQUENCE [LARGE SCALE GENOMIC DNA]</scope>
    <source>
        <strain evidence="2">cv. Salinas</strain>
        <tissue evidence="1">Seedlings</tissue>
    </source>
</reference>
<dbReference type="InterPro" id="IPR036188">
    <property type="entry name" value="FAD/NAD-bd_sf"/>
</dbReference>
<sequence length="115" mass="12533">MLAKRPRLSYKIMLSQSGYPSAVTKQNNINHHYTETNEDLIGSLKMRVAVVAAGISGLVSAHVLTKAGLEVVLYEMDNCLDSASKTFTVNGIQLDLGFMPFNQVAFVPSPKLCTD</sequence>
<gene>
    <name evidence="1" type="ORF">LSAT_V11C600319920</name>
</gene>
<dbReference type="Gene3D" id="3.50.50.60">
    <property type="entry name" value="FAD/NAD(P)-binding domain"/>
    <property type="match status" value="1"/>
</dbReference>
<evidence type="ECO:0000313" key="1">
    <source>
        <dbReference type="EMBL" id="KAJ0201740.1"/>
    </source>
</evidence>
<comment type="caution">
    <text evidence="1">The sequence shown here is derived from an EMBL/GenBank/DDBJ whole genome shotgun (WGS) entry which is preliminary data.</text>
</comment>
<keyword evidence="2" id="KW-1185">Reference proteome</keyword>
<evidence type="ECO:0000313" key="2">
    <source>
        <dbReference type="Proteomes" id="UP000235145"/>
    </source>
</evidence>
<dbReference type="AlphaFoldDB" id="A0A9R1V8Q1"/>
<dbReference type="Pfam" id="PF13450">
    <property type="entry name" value="NAD_binding_8"/>
    <property type="match status" value="1"/>
</dbReference>
<protein>
    <recommendedName>
        <fullName evidence="3">Amine oxidase domain-containing protein</fullName>
    </recommendedName>
</protein>
<dbReference type="SUPFAM" id="SSF51905">
    <property type="entry name" value="FAD/NAD(P)-binding domain"/>
    <property type="match status" value="1"/>
</dbReference>
<dbReference type="Proteomes" id="UP000235145">
    <property type="component" value="Unassembled WGS sequence"/>
</dbReference>
<name>A0A9R1V8Q1_LACSA</name>
<proteinExistence type="predicted"/>
<dbReference type="EMBL" id="NBSK02000006">
    <property type="protein sequence ID" value="KAJ0201740.1"/>
    <property type="molecule type" value="Genomic_DNA"/>
</dbReference>